<dbReference type="InterPro" id="IPR011993">
    <property type="entry name" value="PH-like_dom_sf"/>
</dbReference>
<dbReference type="Gene3D" id="2.30.29.30">
    <property type="entry name" value="Pleckstrin-homology domain (PH domain)/Phosphotyrosine-binding domain (PTB)"/>
    <property type="match status" value="1"/>
</dbReference>
<gene>
    <name evidence="13" type="ORF">Micbo1qcDRAFT_188337</name>
</gene>
<dbReference type="InterPro" id="IPR000909">
    <property type="entry name" value="PLipase_C_PInositol-sp_X_dom"/>
</dbReference>
<dbReference type="GO" id="GO:0005509">
    <property type="term" value="F:calcium ion binding"/>
    <property type="evidence" value="ECO:0007669"/>
    <property type="project" value="InterPro"/>
</dbReference>
<dbReference type="InterPro" id="IPR000008">
    <property type="entry name" value="C2_dom"/>
</dbReference>
<dbReference type="InterPro" id="IPR015359">
    <property type="entry name" value="PLC_EF-hand-like"/>
</dbReference>
<dbReference type="SMART" id="SM00149">
    <property type="entry name" value="PLCYc"/>
    <property type="match status" value="1"/>
</dbReference>
<feature type="domain" description="PH" evidence="9">
    <location>
        <begin position="335"/>
        <end position="372"/>
    </location>
</feature>
<dbReference type="CDD" id="cd16207">
    <property type="entry name" value="EFh_ScPlc1p_like"/>
    <property type="match status" value="1"/>
</dbReference>
<name>A0A136J7U4_9PEZI</name>
<dbReference type="SMART" id="SM00239">
    <property type="entry name" value="C2"/>
    <property type="match status" value="1"/>
</dbReference>
<dbReference type="Gene3D" id="3.20.20.190">
    <property type="entry name" value="Phosphatidylinositol (PI) phosphodiesterase"/>
    <property type="match status" value="1"/>
</dbReference>
<comment type="catalytic activity">
    <reaction evidence="7">
        <text>a 1,2-diacyl-sn-glycero-3-phospho-(1D-myo-inositol-4,5-bisphosphate) + H2O = 1D-myo-inositol 1,4,5-trisphosphate + a 1,2-diacyl-sn-glycerol + H(+)</text>
        <dbReference type="Rhea" id="RHEA:33179"/>
        <dbReference type="ChEBI" id="CHEBI:15377"/>
        <dbReference type="ChEBI" id="CHEBI:15378"/>
        <dbReference type="ChEBI" id="CHEBI:17815"/>
        <dbReference type="ChEBI" id="CHEBI:58456"/>
        <dbReference type="ChEBI" id="CHEBI:203600"/>
        <dbReference type="EC" id="3.1.4.11"/>
    </reaction>
</comment>
<sequence length="1141" mass="127212">MASTSYSPRARSGSQTSIGTPIMAAQNPLLRRARTHQYPTSQPAIQPTSAPSSYPASYTAPALFPHESPLLSPETSGFAMSSSANASPDYLRGRDIEQFPVPPPFALGEALLSRKPSANSLTHNGAGAPPNAMATVMGDRNDAGGKGLMRRLSNRAHRLARPRRTSSVAPRSRDASVGPGILRRRSDSTNTAPPMDNAFFTDSDEELADDLLDLNSVPSVFGGESMLRDLSSGSTAMSQAGSSPLHEEAPPAPIVPLALIKGTDLNKVSKKSKLNGRLKRINMILESETGKLIWTARNKQKCLYIDDIKEIRTRSDIRQARIDHGVPEADEGRFFSIFYSSSEKSRSKVMHLVADDEETFSHWVTALDSVSKHREVQMASLMAFNDGAVFNFWQNEMLKHFEGRNHTADEEVMDFSAVQRVCRNLHIHITLKDLRAKFSIADSNQTGKLNYAQFQVFVSEMKRRGDIRRIYQSITSDPDRGMTWPEFANFLEEEQDEDVAANPIGWESKFKQYARRYRVRTTGVITPEKVPLTLTEQGFSAYLTSKDNHRLHPAPASYSFDRPINEYFIASSHNTYLVGRQVADVSSLEGYITTLVRGCRSVEVDCWDGSDGQPSVKHGWALTNPISFREVMFTINKYAFVASQFPLWISLEVHCNKEQQEIMAETIKEIFGPRLVTAPLDPSSDKLPSPSELIGRILVKVKQTAEKYGGPGGSEPTGRRRGNSLTSPFAKAVPLDNSAIPTQKLGTMTKRVDTIDEGKVHDMASSSTSEGESDDERQRQKQKTSKIVKSLGELGVYCSGVKFQGFESDNCKKANHILSFMEGTFRKHTKAGETKAALQRHNMRFMMRVYPQFNRIHSNNFNPLMYWRKGVQMAALNWQTFDRGMQLNQAMFEGGTDVSGYVLKPSPMREFRIFHNPLPADAVGKLERANMTFTISVISAQQLMRPASLPQNRGMDPYVEVEIFHANDKRDKHDSMAGIPILTDTPLIFRTPVVAGNGFNPTFDKEFPFNITTKYPELVFIKWSVKLSSDGETAQDRNITIGTYTAKLSSLKRGFRTLPLLDGNGDQFLFSTLFCRIKVDPATSVYVNREAQPEPVGKFKYIGRTILNRGSSANKGSSDKATFDKISFEKQTIERSAYEGT</sequence>
<dbReference type="PROSITE" id="PS50008">
    <property type="entry name" value="PIPLC_Y_DOMAIN"/>
    <property type="match status" value="1"/>
</dbReference>
<dbReference type="AlphaFoldDB" id="A0A136J7U4"/>
<reference evidence="14" key="1">
    <citation type="submission" date="2016-02" db="EMBL/GenBank/DDBJ databases">
        <title>Draft genome sequence of Microdochium bolleyi, a fungal endophyte of beachgrass.</title>
        <authorList>
            <consortium name="DOE Joint Genome Institute"/>
            <person name="David A.S."/>
            <person name="May G."/>
            <person name="Haridas S."/>
            <person name="Lim J."/>
            <person name="Wang M."/>
            <person name="Labutti K."/>
            <person name="Lipzen A."/>
            <person name="Barry K."/>
            <person name="Grigoriev I.V."/>
        </authorList>
    </citation>
    <scope>NUCLEOTIDE SEQUENCE [LARGE SCALE GENOMIC DNA]</scope>
    <source>
        <strain evidence="14">J235TASD1</strain>
    </source>
</reference>
<dbReference type="InterPro" id="IPR017946">
    <property type="entry name" value="PLC-like_Pdiesterase_TIM-brl"/>
</dbReference>
<evidence type="ECO:0000313" key="13">
    <source>
        <dbReference type="EMBL" id="KXJ93234.1"/>
    </source>
</evidence>
<dbReference type="FunCoup" id="A0A136J7U4">
    <property type="interactions" value="335"/>
</dbReference>
<protein>
    <recommendedName>
        <fullName evidence="2 7">Phosphoinositide phospholipase C</fullName>
        <ecNumber evidence="2 7">3.1.4.11</ecNumber>
    </recommendedName>
</protein>
<dbReference type="PRINTS" id="PR00390">
    <property type="entry name" value="PHPHLIPASEC"/>
</dbReference>
<keyword evidence="5 7" id="KW-0443">Lipid metabolism</keyword>
<evidence type="ECO:0000256" key="3">
    <source>
        <dbReference type="ARBA" id="ARBA00022801"/>
    </source>
</evidence>
<dbReference type="InterPro" id="IPR037755">
    <property type="entry name" value="Plc1_PH"/>
</dbReference>
<dbReference type="GO" id="GO:0051209">
    <property type="term" value="P:release of sequestered calcium ion into cytosol"/>
    <property type="evidence" value="ECO:0007669"/>
    <property type="project" value="TreeGrafter"/>
</dbReference>
<feature type="domain" description="C2" evidence="10">
    <location>
        <begin position="907"/>
        <end position="1062"/>
    </location>
</feature>
<feature type="region of interest" description="Disordered" evidence="8">
    <location>
        <begin position="754"/>
        <end position="784"/>
    </location>
</feature>
<evidence type="ECO:0000256" key="1">
    <source>
        <dbReference type="ARBA" id="ARBA00001913"/>
    </source>
</evidence>
<dbReference type="PROSITE" id="PS50222">
    <property type="entry name" value="EF_HAND_2"/>
    <property type="match status" value="1"/>
</dbReference>
<dbReference type="Pfam" id="PF00388">
    <property type="entry name" value="PI-PLC-X"/>
    <property type="match status" value="1"/>
</dbReference>
<feature type="region of interest" description="Disordered" evidence="8">
    <location>
        <begin position="1"/>
        <end position="85"/>
    </location>
</feature>
<dbReference type="Proteomes" id="UP000070501">
    <property type="component" value="Unassembled WGS sequence"/>
</dbReference>
<evidence type="ECO:0000256" key="2">
    <source>
        <dbReference type="ARBA" id="ARBA00012368"/>
    </source>
</evidence>
<dbReference type="PROSITE" id="PS50004">
    <property type="entry name" value="C2"/>
    <property type="match status" value="1"/>
</dbReference>
<dbReference type="CDD" id="cd00275">
    <property type="entry name" value="C2_PLC_like"/>
    <property type="match status" value="1"/>
</dbReference>
<evidence type="ECO:0000256" key="5">
    <source>
        <dbReference type="ARBA" id="ARBA00023098"/>
    </source>
</evidence>
<dbReference type="SMART" id="SM00148">
    <property type="entry name" value="PLCXc"/>
    <property type="match status" value="1"/>
</dbReference>
<dbReference type="EC" id="3.1.4.11" evidence="2 7"/>
<evidence type="ECO:0000259" key="10">
    <source>
        <dbReference type="PROSITE" id="PS50004"/>
    </source>
</evidence>
<evidence type="ECO:0000256" key="4">
    <source>
        <dbReference type="ARBA" id="ARBA00022963"/>
    </source>
</evidence>
<keyword evidence="3 7" id="KW-0378">Hydrolase</keyword>
<evidence type="ECO:0000259" key="9">
    <source>
        <dbReference type="PROSITE" id="PS50003"/>
    </source>
</evidence>
<dbReference type="PROSITE" id="PS50003">
    <property type="entry name" value="PH_DOMAIN"/>
    <property type="match status" value="1"/>
</dbReference>
<dbReference type="SUPFAM" id="SSF49562">
    <property type="entry name" value="C2 domain (Calcium/lipid-binding domain, CaLB)"/>
    <property type="match status" value="1"/>
</dbReference>
<feature type="region of interest" description="Disordered" evidence="8">
    <location>
        <begin position="705"/>
        <end position="728"/>
    </location>
</feature>
<dbReference type="GO" id="GO:0016042">
    <property type="term" value="P:lipid catabolic process"/>
    <property type="evidence" value="ECO:0007669"/>
    <property type="project" value="UniProtKB-KW"/>
</dbReference>
<keyword evidence="14" id="KW-1185">Reference proteome</keyword>
<feature type="region of interest" description="Disordered" evidence="8">
    <location>
        <begin position="157"/>
        <end position="195"/>
    </location>
</feature>
<dbReference type="FunFam" id="3.20.20.190:FF:000049">
    <property type="entry name" value="Phosphoinositide phospholipase C"/>
    <property type="match status" value="1"/>
</dbReference>
<dbReference type="Pfam" id="PF00168">
    <property type="entry name" value="C2"/>
    <property type="match status" value="1"/>
</dbReference>
<accession>A0A136J7U4</accession>
<feature type="compositionally biased region" description="Polar residues" evidence="8">
    <location>
        <begin position="1"/>
        <end position="19"/>
    </location>
</feature>
<dbReference type="InParanoid" id="A0A136J7U4"/>
<dbReference type="SUPFAM" id="SSF50729">
    <property type="entry name" value="PH domain-like"/>
    <property type="match status" value="1"/>
</dbReference>
<dbReference type="PANTHER" id="PTHR10336">
    <property type="entry name" value="PHOSPHOINOSITIDE-SPECIFIC PHOSPHOLIPASE C FAMILY PROTEIN"/>
    <property type="match status" value="1"/>
</dbReference>
<dbReference type="SUPFAM" id="SSF47473">
    <property type="entry name" value="EF-hand"/>
    <property type="match status" value="1"/>
</dbReference>
<evidence type="ECO:0000313" key="14">
    <source>
        <dbReference type="Proteomes" id="UP000070501"/>
    </source>
</evidence>
<dbReference type="OrthoDB" id="269822at2759"/>
<proteinExistence type="predicted"/>
<dbReference type="InterPro" id="IPR035892">
    <property type="entry name" value="C2_domain_sf"/>
</dbReference>
<dbReference type="InterPro" id="IPR001711">
    <property type="entry name" value="PLipase_C_Pinositol-sp_Y"/>
</dbReference>
<dbReference type="Pfam" id="PF09279">
    <property type="entry name" value="EF-hand_like"/>
    <property type="match status" value="1"/>
</dbReference>
<dbReference type="GO" id="GO:0004435">
    <property type="term" value="F:phosphatidylinositol-4,5-bisphosphate phospholipase C activity"/>
    <property type="evidence" value="ECO:0007669"/>
    <property type="project" value="UniProtKB-EC"/>
</dbReference>
<evidence type="ECO:0000259" key="12">
    <source>
        <dbReference type="PROSITE" id="PS50222"/>
    </source>
</evidence>
<feature type="compositionally biased region" description="Polar residues" evidence="8">
    <location>
        <begin position="37"/>
        <end position="46"/>
    </location>
</feature>
<dbReference type="CDD" id="cd08598">
    <property type="entry name" value="PI-PLC1c_yeast"/>
    <property type="match status" value="1"/>
</dbReference>
<keyword evidence="4 7" id="KW-0442">Lipid degradation</keyword>
<dbReference type="STRING" id="196109.A0A136J7U4"/>
<dbReference type="PANTHER" id="PTHR10336:SF36">
    <property type="entry name" value="1-PHOSPHATIDYLINOSITOL 4,5-BISPHOSPHATE PHOSPHODIESTERASE BETA-4"/>
    <property type="match status" value="1"/>
</dbReference>
<feature type="domain" description="PI-PLC Y-box" evidence="11">
    <location>
        <begin position="791"/>
        <end position="909"/>
    </location>
</feature>
<dbReference type="SUPFAM" id="SSF51695">
    <property type="entry name" value="PLC-like phosphodiesterases"/>
    <property type="match status" value="1"/>
</dbReference>
<dbReference type="CDD" id="cd13360">
    <property type="entry name" value="PH_PLC_fungal"/>
    <property type="match status" value="1"/>
</dbReference>
<organism evidence="13 14">
    <name type="scientific">Microdochium bolleyi</name>
    <dbReference type="NCBI Taxonomy" id="196109"/>
    <lineage>
        <taxon>Eukaryota</taxon>
        <taxon>Fungi</taxon>
        <taxon>Dikarya</taxon>
        <taxon>Ascomycota</taxon>
        <taxon>Pezizomycotina</taxon>
        <taxon>Sordariomycetes</taxon>
        <taxon>Xylariomycetidae</taxon>
        <taxon>Xylariales</taxon>
        <taxon>Microdochiaceae</taxon>
        <taxon>Microdochium</taxon>
    </lineage>
</organism>
<feature type="compositionally biased region" description="Polar residues" evidence="8">
    <location>
        <begin position="73"/>
        <end position="85"/>
    </location>
</feature>
<evidence type="ECO:0000256" key="7">
    <source>
        <dbReference type="RuleBase" id="RU361133"/>
    </source>
</evidence>
<dbReference type="EMBL" id="KQ964248">
    <property type="protein sequence ID" value="KXJ93234.1"/>
    <property type="molecule type" value="Genomic_DNA"/>
</dbReference>
<dbReference type="GO" id="GO:0048015">
    <property type="term" value="P:phosphatidylinositol-mediated signaling"/>
    <property type="evidence" value="ECO:0007669"/>
    <property type="project" value="TreeGrafter"/>
</dbReference>
<keyword evidence="6" id="KW-0807">Transducer</keyword>
<dbReference type="InterPro" id="IPR011992">
    <property type="entry name" value="EF-hand-dom_pair"/>
</dbReference>
<evidence type="ECO:0000256" key="6">
    <source>
        <dbReference type="ARBA" id="ARBA00023224"/>
    </source>
</evidence>
<dbReference type="InterPro" id="IPR002048">
    <property type="entry name" value="EF_hand_dom"/>
</dbReference>
<feature type="compositionally biased region" description="Low complexity" evidence="8">
    <location>
        <begin position="47"/>
        <end position="62"/>
    </location>
</feature>
<dbReference type="InterPro" id="IPR001192">
    <property type="entry name" value="PI-PLC_fam"/>
</dbReference>
<dbReference type="Gene3D" id="1.10.238.10">
    <property type="entry name" value="EF-hand"/>
    <property type="match status" value="1"/>
</dbReference>
<dbReference type="PROSITE" id="PS50007">
    <property type="entry name" value="PIPLC_X_DOMAIN"/>
    <property type="match status" value="1"/>
</dbReference>
<evidence type="ECO:0000256" key="8">
    <source>
        <dbReference type="SAM" id="MobiDB-lite"/>
    </source>
</evidence>
<dbReference type="Pfam" id="PF00387">
    <property type="entry name" value="PI-PLC-Y"/>
    <property type="match status" value="1"/>
</dbReference>
<evidence type="ECO:0000259" key="11">
    <source>
        <dbReference type="PROSITE" id="PS50008"/>
    </source>
</evidence>
<feature type="domain" description="EF-hand" evidence="12">
    <location>
        <begin position="429"/>
        <end position="464"/>
    </location>
</feature>
<comment type="cofactor">
    <cofactor evidence="1">
        <name>Ca(2+)</name>
        <dbReference type="ChEBI" id="CHEBI:29108"/>
    </cofactor>
</comment>
<dbReference type="Gene3D" id="2.60.40.150">
    <property type="entry name" value="C2 domain"/>
    <property type="match status" value="1"/>
</dbReference>
<dbReference type="InterPro" id="IPR001849">
    <property type="entry name" value="PH_domain"/>
</dbReference>